<keyword evidence="3" id="KW-0648">Protein biosynthesis</keyword>
<dbReference type="InterPro" id="IPR012340">
    <property type="entry name" value="NA-bd_OB-fold"/>
</dbReference>
<dbReference type="InterPro" id="IPR003029">
    <property type="entry name" value="S1_domain"/>
</dbReference>
<dbReference type="SUPFAM" id="SSF116742">
    <property type="entry name" value="eIF2alpha middle domain-like"/>
    <property type="match status" value="1"/>
</dbReference>
<dbReference type="SMART" id="SM00316">
    <property type="entry name" value="S1"/>
    <property type="match status" value="1"/>
</dbReference>
<organism evidence="5 6">
    <name type="scientific">Tritrichomonas musculus</name>
    <dbReference type="NCBI Taxonomy" id="1915356"/>
    <lineage>
        <taxon>Eukaryota</taxon>
        <taxon>Metamonada</taxon>
        <taxon>Parabasalia</taxon>
        <taxon>Tritrichomonadida</taxon>
        <taxon>Tritrichomonadidae</taxon>
        <taxon>Tritrichomonas</taxon>
    </lineage>
</organism>
<dbReference type="PANTHER" id="PTHR10602">
    <property type="entry name" value="EUKARYOTIC TRANSLATION INITIATION FACTOR 2 SUBUNIT 1"/>
    <property type="match status" value="1"/>
</dbReference>
<protein>
    <recommendedName>
        <fullName evidence="4">S1 motif domain-containing protein</fullName>
    </recommendedName>
</protein>
<dbReference type="InterPro" id="IPR024055">
    <property type="entry name" value="TIF2_asu_C"/>
</dbReference>
<dbReference type="InterPro" id="IPR024054">
    <property type="entry name" value="TIF2_asu_middle_sf"/>
</dbReference>
<dbReference type="Gene3D" id="2.40.50.140">
    <property type="entry name" value="Nucleic acid-binding proteins"/>
    <property type="match status" value="1"/>
</dbReference>
<dbReference type="EMBL" id="JAPFFF010000012">
    <property type="protein sequence ID" value="KAK8876219.1"/>
    <property type="molecule type" value="Genomic_DNA"/>
</dbReference>
<comment type="caution">
    <text evidence="5">The sequence shown here is derived from an EMBL/GenBank/DDBJ whole genome shotgun (WGS) entry which is preliminary data.</text>
</comment>
<dbReference type="SUPFAM" id="SSF110993">
    <property type="entry name" value="eIF-2-alpha, C-terminal domain"/>
    <property type="match status" value="1"/>
</dbReference>
<dbReference type="Gene3D" id="3.30.70.1130">
    <property type="entry name" value="EIF_2_alpha"/>
    <property type="match status" value="1"/>
</dbReference>
<dbReference type="PANTHER" id="PTHR10602:SF0">
    <property type="entry name" value="EUKARYOTIC TRANSLATION INITIATION FACTOR 2 SUBUNIT 1"/>
    <property type="match status" value="1"/>
</dbReference>
<evidence type="ECO:0000256" key="1">
    <source>
        <dbReference type="ARBA" id="ARBA00007223"/>
    </source>
</evidence>
<keyword evidence="2" id="KW-0396">Initiation factor</keyword>
<feature type="domain" description="S1 motif" evidence="4">
    <location>
        <begin position="22"/>
        <end position="93"/>
    </location>
</feature>
<dbReference type="SUPFAM" id="SSF50249">
    <property type="entry name" value="Nucleic acid-binding proteins"/>
    <property type="match status" value="1"/>
</dbReference>
<dbReference type="Proteomes" id="UP001470230">
    <property type="component" value="Unassembled WGS sequence"/>
</dbReference>
<evidence type="ECO:0000256" key="3">
    <source>
        <dbReference type="ARBA" id="ARBA00022917"/>
    </source>
</evidence>
<evidence type="ECO:0000256" key="2">
    <source>
        <dbReference type="ARBA" id="ARBA00022540"/>
    </source>
</evidence>
<evidence type="ECO:0000259" key="4">
    <source>
        <dbReference type="PROSITE" id="PS50126"/>
    </source>
</evidence>
<evidence type="ECO:0000313" key="6">
    <source>
        <dbReference type="Proteomes" id="UP001470230"/>
    </source>
</evidence>
<dbReference type="Pfam" id="PF07541">
    <property type="entry name" value="EIF_2_alpha"/>
    <property type="match status" value="1"/>
</dbReference>
<sequence>MSSSSNIIYTVPWYPNEYPKEHDAVIVRLTRVDELGIWVELLEYASKEGMIPIGQYTTRKTRRVPKNVKVGKIAVALVSRVDAEQKSMDLTRQGIKPEDIKDAEKRFSDYKNFVSLLYYVSTKVETVPFPELVQKIVYPLHEKSVALMQQQEDEDHQIAENAYTLLLKSVRQPELLNGLEIPDQVKEVLFDQLKKISTPTEVRIHGLFEAEVLTAEGVDALREALSSGYELEKEIVVDDDIEGLPEKDKGPKLSLTVIAPPIYSVSYDVYNAEKGMELVKKVLERIEQRIKAVKGRFAIKEEPKIINQIEFAKFQARLDELATDGDTNVDMDQLNE</sequence>
<evidence type="ECO:0000313" key="5">
    <source>
        <dbReference type="EMBL" id="KAK8876219.1"/>
    </source>
</evidence>
<dbReference type="PROSITE" id="PS50126">
    <property type="entry name" value="S1"/>
    <property type="match status" value="1"/>
</dbReference>
<gene>
    <name evidence="5" type="ORF">M9Y10_006410</name>
</gene>
<dbReference type="Gene3D" id="1.10.150.190">
    <property type="entry name" value="Translation initiation factor 2, subunit 1, domain 2"/>
    <property type="match status" value="1"/>
</dbReference>
<keyword evidence="6" id="KW-1185">Reference proteome</keyword>
<proteinExistence type="inferred from homology"/>
<accession>A0ABR2JEB6</accession>
<reference evidence="5 6" key="1">
    <citation type="submission" date="2024-04" db="EMBL/GenBank/DDBJ databases">
        <title>Tritrichomonas musculus Genome.</title>
        <authorList>
            <person name="Alves-Ferreira E."/>
            <person name="Grigg M."/>
            <person name="Lorenzi H."/>
            <person name="Galac M."/>
        </authorList>
    </citation>
    <scope>NUCLEOTIDE SEQUENCE [LARGE SCALE GENOMIC DNA]</scope>
    <source>
        <strain evidence="5 6">EAF2021</strain>
    </source>
</reference>
<comment type="similarity">
    <text evidence="1">Belongs to the eIF-2-alpha family.</text>
</comment>
<name>A0ABR2JEB6_9EUKA</name>
<dbReference type="InterPro" id="IPR011488">
    <property type="entry name" value="TIF_2_asu"/>
</dbReference>